<gene>
    <name evidence="2" type="ORF">BCR43DRAFT_440640</name>
</gene>
<dbReference type="Gene3D" id="3.30.1520.10">
    <property type="entry name" value="Phox-like domain"/>
    <property type="match status" value="1"/>
</dbReference>
<accession>A0A1X2HAI6</accession>
<dbReference type="InParanoid" id="A0A1X2HAI6"/>
<dbReference type="GO" id="GO:0005768">
    <property type="term" value="C:endosome"/>
    <property type="evidence" value="ECO:0007669"/>
    <property type="project" value="TreeGrafter"/>
</dbReference>
<proteinExistence type="predicted"/>
<organism evidence="2 3">
    <name type="scientific">Syncephalastrum racemosum</name>
    <name type="common">Filamentous fungus</name>
    <dbReference type="NCBI Taxonomy" id="13706"/>
    <lineage>
        <taxon>Eukaryota</taxon>
        <taxon>Fungi</taxon>
        <taxon>Fungi incertae sedis</taxon>
        <taxon>Mucoromycota</taxon>
        <taxon>Mucoromycotina</taxon>
        <taxon>Mucoromycetes</taxon>
        <taxon>Mucorales</taxon>
        <taxon>Syncephalastraceae</taxon>
        <taxon>Syncephalastrum</taxon>
    </lineage>
</organism>
<dbReference type="InterPro" id="IPR001683">
    <property type="entry name" value="PX_dom"/>
</dbReference>
<dbReference type="OMA" id="SAKNWMA"/>
<dbReference type="Pfam" id="PF00787">
    <property type="entry name" value="PX"/>
    <property type="match status" value="1"/>
</dbReference>
<dbReference type="InterPro" id="IPR027267">
    <property type="entry name" value="AH/BAR_dom_sf"/>
</dbReference>
<comment type="caution">
    <text evidence="2">The sequence shown here is derived from an EMBL/GenBank/DDBJ whole genome shotgun (WGS) entry which is preliminary data.</text>
</comment>
<keyword evidence="3" id="KW-1185">Reference proteome</keyword>
<reference evidence="2 3" key="1">
    <citation type="submission" date="2016-07" db="EMBL/GenBank/DDBJ databases">
        <title>Pervasive Adenine N6-methylation of Active Genes in Fungi.</title>
        <authorList>
            <consortium name="DOE Joint Genome Institute"/>
            <person name="Mondo S.J."/>
            <person name="Dannebaum R.O."/>
            <person name="Kuo R.C."/>
            <person name="Labutti K."/>
            <person name="Haridas S."/>
            <person name="Kuo A."/>
            <person name="Salamov A."/>
            <person name="Ahrendt S.R."/>
            <person name="Lipzen A."/>
            <person name="Sullivan W."/>
            <person name="Andreopoulos W.B."/>
            <person name="Clum A."/>
            <person name="Lindquist E."/>
            <person name="Daum C."/>
            <person name="Ramamoorthy G.K."/>
            <person name="Gryganskyi A."/>
            <person name="Culley D."/>
            <person name="Magnuson J.K."/>
            <person name="James T.Y."/>
            <person name="O'Malley M.A."/>
            <person name="Stajich J.E."/>
            <person name="Spatafora J.W."/>
            <person name="Visel A."/>
            <person name="Grigoriev I.V."/>
        </authorList>
    </citation>
    <scope>NUCLEOTIDE SEQUENCE [LARGE SCALE GENOMIC DNA]</scope>
    <source>
        <strain evidence="2 3">NRRL 2496</strain>
    </source>
</reference>
<evidence type="ECO:0000259" key="1">
    <source>
        <dbReference type="PROSITE" id="PS50195"/>
    </source>
</evidence>
<dbReference type="InterPro" id="IPR036871">
    <property type="entry name" value="PX_dom_sf"/>
</dbReference>
<dbReference type="AlphaFoldDB" id="A0A1X2HAI6"/>
<name>A0A1X2HAI6_SYNRA</name>
<dbReference type="PANTHER" id="PTHR10555">
    <property type="entry name" value="SORTING NEXIN"/>
    <property type="match status" value="1"/>
</dbReference>
<dbReference type="GO" id="GO:0035091">
    <property type="term" value="F:phosphatidylinositol binding"/>
    <property type="evidence" value="ECO:0007669"/>
    <property type="project" value="InterPro"/>
</dbReference>
<sequence>MAAIPLSVPEAAASTDTIQFKLVAHSDQISWLHEKLSLLPEVVVPPLPEPPLTSRMDDQDYVERKRLQIERFFEKIMTRDLFVQHPDFVHFLSSDMAPTEVGRTHRGVLSFLRFNRVIRPNDHGFKSYKAPMSLEGNDQETFHRHQVYIIRLESYFGAIAESLNHLIQNREALSDVLTHMGDLVIETTQSKYRLGDGSAEELRQGQRALDHKMQLFGLLMDELGFISTRQGIEETMKFGDVMIEQKNSMDPLKTVFNARTQKLMEYVESVKFRNKKRDKADKLKVRMGMHAPEVQATVAEEQE</sequence>
<evidence type="ECO:0000313" key="2">
    <source>
        <dbReference type="EMBL" id="ORY95650.1"/>
    </source>
</evidence>
<dbReference type="OrthoDB" id="5227681at2759"/>
<feature type="domain" description="PX" evidence="1">
    <location>
        <begin position="1"/>
        <end position="99"/>
    </location>
</feature>
<evidence type="ECO:0000313" key="3">
    <source>
        <dbReference type="Proteomes" id="UP000242180"/>
    </source>
</evidence>
<dbReference type="SUPFAM" id="SSF64268">
    <property type="entry name" value="PX domain"/>
    <property type="match status" value="1"/>
</dbReference>
<dbReference type="PROSITE" id="PS50195">
    <property type="entry name" value="PX"/>
    <property type="match status" value="1"/>
</dbReference>
<feature type="non-terminal residue" evidence="2">
    <location>
        <position position="303"/>
    </location>
</feature>
<dbReference type="EMBL" id="MCGN01000006">
    <property type="protein sequence ID" value="ORY95650.1"/>
    <property type="molecule type" value="Genomic_DNA"/>
</dbReference>
<dbReference type="PANTHER" id="PTHR10555:SF170">
    <property type="entry name" value="FI18122P1"/>
    <property type="match status" value="1"/>
</dbReference>
<dbReference type="STRING" id="13706.A0A1X2HAI6"/>
<dbReference type="Proteomes" id="UP000242180">
    <property type="component" value="Unassembled WGS sequence"/>
</dbReference>
<dbReference type="Gene3D" id="1.20.1270.60">
    <property type="entry name" value="Arfaptin homology (AH) domain/BAR domain"/>
    <property type="match status" value="1"/>
</dbReference>
<protein>
    <recommendedName>
        <fullName evidence="1">PX domain-containing protein</fullName>
    </recommendedName>
</protein>